<sequence>MLFAQFSAIVFVAVAATTVSAKPVASPPARRDACTPNFEGVGLAVSNFGASSPAALAPIVSSSFRGYGAADWHFEQNGQPATGFIIKDFDDNNLAVSAREDNSILLDVSSDSGDVVDQTWTVTCNACGADVSQQAPGTVVASSCIIGSPVLNGCVVVGPDTSSPAWVTTNFGECSYFDFSVGY</sequence>
<accession>A0A0D7BKV8</accession>
<keyword evidence="3" id="KW-1185">Reference proteome</keyword>
<evidence type="ECO:0008006" key="4">
    <source>
        <dbReference type="Google" id="ProtNLM"/>
    </source>
</evidence>
<evidence type="ECO:0000256" key="1">
    <source>
        <dbReference type="SAM" id="SignalP"/>
    </source>
</evidence>
<evidence type="ECO:0000313" key="3">
    <source>
        <dbReference type="Proteomes" id="UP000054007"/>
    </source>
</evidence>
<dbReference type="AlphaFoldDB" id="A0A0D7BKV8"/>
<keyword evidence="1" id="KW-0732">Signal</keyword>
<evidence type="ECO:0000313" key="2">
    <source>
        <dbReference type="EMBL" id="KIY70855.1"/>
    </source>
</evidence>
<feature type="chain" id="PRO_5002317391" description="Ricin B lectin domain-containing protein" evidence="1">
    <location>
        <begin position="22"/>
        <end position="183"/>
    </location>
</feature>
<gene>
    <name evidence="2" type="ORF">CYLTODRAFT_441704</name>
</gene>
<dbReference type="OrthoDB" id="2920504at2759"/>
<dbReference type="EMBL" id="KN880462">
    <property type="protein sequence ID" value="KIY70855.1"/>
    <property type="molecule type" value="Genomic_DNA"/>
</dbReference>
<proteinExistence type="predicted"/>
<organism evidence="2 3">
    <name type="scientific">Cylindrobasidium torrendii FP15055 ss-10</name>
    <dbReference type="NCBI Taxonomy" id="1314674"/>
    <lineage>
        <taxon>Eukaryota</taxon>
        <taxon>Fungi</taxon>
        <taxon>Dikarya</taxon>
        <taxon>Basidiomycota</taxon>
        <taxon>Agaricomycotina</taxon>
        <taxon>Agaricomycetes</taxon>
        <taxon>Agaricomycetidae</taxon>
        <taxon>Agaricales</taxon>
        <taxon>Marasmiineae</taxon>
        <taxon>Physalacriaceae</taxon>
        <taxon>Cylindrobasidium</taxon>
    </lineage>
</organism>
<name>A0A0D7BKV8_9AGAR</name>
<feature type="signal peptide" evidence="1">
    <location>
        <begin position="1"/>
        <end position="21"/>
    </location>
</feature>
<reference evidence="2 3" key="1">
    <citation type="journal article" date="2015" name="Fungal Genet. Biol.">
        <title>Evolution of novel wood decay mechanisms in Agaricales revealed by the genome sequences of Fistulina hepatica and Cylindrobasidium torrendii.</title>
        <authorList>
            <person name="Floudas D."/>
            <person name="Held B.W."/>
            <person name="Riley R."/>
            <person name="Nagy L.G."/>
            <person name="Koehler G."/>
            <person name="Ransdell A.S."/>
            <person name="Younus H."/>
            <person name="Chow J."/>
            <person name="Chiniquy J."/>
            <person name="Lipzen A."/>
            <person name="Tritt A."/>
            <person name="Sun H."/>
            <person name="Haridas S."/>
            <person name="LaButti K."/>
            <person name="Ohm R.A."/>
            <person name="Kues U."/>
            <person name="Blanchette R.A."/>
            <person name="Grigoriev I.V."/>
            <person name="Minto R.E."/>
            <person name="Hibbett D.S."/>
        </authorList>
    </citation>
    <scope>NUCLEOTIDE SEQUENCE [LARGE SCALE GENOMIC DNA]</scope>
    <source>
        <strain evidence="2 3">FP15055 ss-10</strain>
    </source>
</reference>
<protein>
    <recommendedName>
        <fullName evidence="4">Ricin B lectin domain-containing protein</fullName>
    </recommendedName>
</protein>
<dbReference type="Proteomes" id="UP000054007">
    <property type="component" value="Unassembled WGS sequence"/>
</dbReference>